<dbReference type="OrthoDB" id="20872at2759"/>
<dbReference type="InterPro" id="IPR029498">
    <property type="entry name" value="HeLo_dom"/>
</dbReference>
<evidence type="ECO:0008006" key="6">
    <source>
        <dbReference type="Google" id="ProtNLM"/>
    </source>
</evidence>
<evidence type="ECO:0000256" key="1">
    <source>
        <dbReference type="SAM" id="MobiDB-lite"/>
    </source>
</evidence>
<dbReference type="Pfam" id="PF17046">
    <property type="entry name" value="Ses_B"/>
    <property type="match status" value="1"/>
</dbReference>
<proteinExistence type="predicted"/>
<feature type="region of interest" description="Disordered" evidence="1">
    <location>
        <begin position="97"/>
        <end position="125"/>
    </location>
</feature>
<dbReference type="PANTHER" id="PTHR37542">
    <property type="entry name" value="HELO DOMAIN-CONTAINING PROTEIN-RELATED"/>
    <property type="match status" value="1"/>
</dbReference>
<organism evidence="4 5">
    <name type="scientific">Alternaria atra</name>
    <dbReference type="NCBI Taxonomy" id="119953"/>
    <lineage>
        <taxon>Eukaryota</taxon>
        <taxon>Fungi</taxon>
        <taxon>Dikarya</taxon>
        <taxon>Ascomycota</taxon>
        <taxon>Pezizomycotina</taxon>
        <taxon>Dothideomycetes</taxon>
        <taxon>Pleosporomycetidae</taxon>
        <taxon>Pleosporales</taxon>
        <taxon>Pleosporineae</taxon>
        <taxon>Pleosporaceae</taxon>
        <taxon>Alternaria</taxon>
        <taxon>Alternaria sect. Ulocladioides</taxon>
    </lineage>
</organism>
<protein>
    <recommendedName>
        <fullName evidence="6">Prion-inhibition and propagation HeLo domain-containing protein</fullName>
    </recommendedName>
</protein>
<dbReference type="InterPro" id="IPR031469">
    <property type="entry name" value="SesB_dom"/>
</dbReference>
<dbReference type="Pfam" id="PF14479">
    <property type="entry name" value="HeLo"/>
    <property type="match status" value="1"/>
</dbReference>
<dbReference type="PANTHER" id="PTHR37542:SF3">
    <property type="entry name" value="PRION-INHIBITION AND PROPAGATION HELO DOMAIN-CONTAINING PROTEIN"/>
    <property type="match status" value="1"/>
</dbReference>
<evidence type="ECO:0000313" key="4">
    <source>
        <dbReference type="EMBL" id="CAG5138832.1"/>
    </source>
</evidence>
<evidence type="ECO:0000259" key="3">
    <source>
        <dbReference type="Pfam" id="PF17046"/>
    </source>
</evidence>
<dbReference type="Gene3D" id="1.20.120.1020">
    <property type="entry name" value="Prion-inhibition and propagation, HeLo domain"/>
    <property type="match status" value="1"/>
</dbReference>
<dbReference type="AlphaFoldDB" id="A0A8J2MW22"/>
<keyword evidence="5" id="KW-1185">Reference proteome</keyword>
<evidence type="ECO:0000313" key="5">
    <source>
        <dbReference type="Proteomes" id="UP000676310"/>
    </source>
</evidence>
<reference evidence="4" key="1">
    <citation type="submission" date="2021-05" db="EMBL/GenBank/DDBJ databases">
        <authorList>
            <person name="Stam R."/>
        </authorList>
    </citation>
    <scope>NUCLEOTIDE SEQUENCE</scope>
    <source>
        <strain evidence="4">CS162</strain>
    </source>
</reference>
<dbReference type="InterPro" id="IPR038305">
    <property type="entry name" value="HeLo_sf"/>
</dbReference>
<gene>
    <name evidence="4" type="ORF">ALTATR162_LOCUS448</name>
</gene>
<dbReference type="Proteomes" id="UP000676310">
    <property type="component" value="Unassembled WGS sequence"/>
</dbReference>
<dbReference type="GeneID" id="67016151"/>
<dbReference type="EMBL" id="CAJRGZ010000014">
    <property type="protein sequence ID" value="CAG5138832.1"/>
    <property type="molecule type" value="Genomic_DNA"/>
</dbReference>
<name>A0A8J2MW22_9PLEO</name>
<evidence type="ECO:0000259" key="2">
    <source>
        <dbReference type="Pfam" id="PF14479"/>
    </source>
</evidence>
<feature type="domain" description="Fungal death-pathway protein SesB" evidence="3">
    <location>
        <begin position="381"/>
        <end position="406"/>
    </location>
</feature>
<accession>A0A8J2MW22</accession>
<feature type="domain" description="Prion-inhibition and propagation HeLo" evidence="2">
    <location>
        <begin position="155"/>
        <end position="353"/>
    </location>
</feature>
<dbReference type="RefSeq" id="XP_043163977.1">
    <property type="nucleotide sequence ID" value="XM_043308042.1"/>
</dbReference>
<comment type="caution">
    <text evidence="4">The sequence shown here is derived from an EMBL/GenBank/DDBJ whole genome shotgun (WGS) entry which is preliminary data.</text>
</comment>
<sequence length="413" mass="46058">MSDRQTSTFRTLASHNTTKQASWSPGYYYDDRHLLEQLQACSSLLSTVAQRMSEKNVIIHNLQENSNRERNAMLYEISTLKWQLAVEKQNMKIAAQKREISHGAEEEEACRDGGAETTKPEVEPEQAEEWRLESLEAERHKLALFLTNDMAEAAGLVVGVVALAGLFNNTVECFEFVQLGRTFGKDFQTSQLKLDSARLRLSRWGKSLSLDSNVPDTVSLQGRVGSEANVKHAEALLGQIVELFAEAEGVSSRYRGRTEPQDGSLAVYDPQTDLDPAMAKLHEKMRQLAIERQNRSGVRQKARWALYQEKQFRRLIEDITELVNDLDNLFPATQQSQRELCDIEVSAIGEDQDISVLREIAAAQDKLLEQAITKAAESAGKSHHIVFSGSGNTGLQLGHNSGTMSGFTFGRGS</sequence>